<sequence>MNLKFPEEDIHLKIFFRKYTQLIMTMQRILSERYDVSKTSLKQDEKLETILLSGGVNIELIGQYPELEKHTLSTQLALFRENVNLESIVEAKIGYRKMHLEV</sequence>
<dbReference type="Proteomes" id="UP001165289">
    <property type="component" value="Unassembled WGS sequence"/>
</dbReference>
<proteinExistence type="predicted"/>
<comment type="caution">
    <text evidence="1">The sequence shown here is derived from an EMBL/GenBank/DDBJ whole genome shotgun (WGS) entry which is preliminary data.</text>
</comment>
<reference evidence="1 2" key="1">
    <citation type="journal article" date="2023" name="BMC Biol.">
        <title>The compact genome of the sponge Oopsacas minuta (Hexactinellida) is lacking key metazoan core genes.</title>
        <authorList>
            <person name="Santini S."/>
            <person name="Schenkelaars Q."/>
            <person name="Jourda C."/>
            <person name="Duchesne M."/>
            <person name="Belahbib H."/>
            <person name="Rocher C."/>
            <person name="Selva M."/>
            <person name="Riesgo A."/>
            <person name="Vervoort M."/>
            <person name="Leys S.P."/>
            <person name="Kodjabachian L."/>
            <person name="Le Bivic A."/>
            <person name="Borchiellini C."/>
            <person name="Claverie J.M."/>
            <person name="Renard E."/>
        </authorList>
    </citation>
    <scope>NUCLEOTIDE SEQUENCE [LARGE SCALE GENOMIC DNA]</scope>
    <source>
        <strain evidence="1">SPO-2</strain>
    </source>
</reference>
<name>A0AAV7JWH6_9METZ</name>
<organism evidence="1 2">
    <name type="scientific">Oopsacas minuta</name>
    <dbReference type="NCBI Taxonomy" id="111878"/>
    <lineage>
        <taxon>Eukaryota</taxon>
        <taxon>Metazoa</taxon>
        <taxon>Porifera</taxon>
        <taxon>Hexactinellida</taxon>
        <taxon>Hexasterophora</taxon>
        <taxon>Lyssacinosida</taxon>
        <taxon>Leucopsacidae</taxon>
        <taxon>Oopsacas</taxon>
    </lineage>
</organism>
<protein>
    <submittedName>
        <fullName evidence="1">Uncharacterized protein</fullName>
    </submittedName>
</protein>
<keyword evidence="2" id="KW-1185">Reference proteome</keyword>
<evidence type="ECO:0000313" key="2">
    <source>
        <dbReference type="Proteomes" id="UP001165289"/>
    </source>
</evidence>
<evidence type="ECO:0000313" key="1">
    <source>
        <dbReference type="EMBL" id="KAI6653130.1"/>
    </source>
</evidence>
<gene>
    <name evidence="1" type="ORF">LOD99_3966</name>
</gene>
<dbReference type="AlphaFoldDB" id="A0AAV7JWH6"/>
<accession>A0AAV7JWH6</accession>
<dbReference type="EMBL" id="JAKMXF010000295">
    <property type="protein sequence ID" value="KAI6653130.1"/>
    <property type="molecule type" value="Genomic_DNA"/>
</dbReference>